<evidence type="ECO:0000256" key="10">
    <source>
        <dbReference type="ARBA" id="ARBA00023306"/>
    </source>
</evidence>
<evidence type="ECO:0000256" key="5">
    <source>
        <dbReference type="ARBA" id="ARBA00022490"/>
    </source>
</evidence>
<reference evidence="15 16" key="1">
    <citation type="journal article" date="2008" name="Nature">
        <title>Genome analysis of the platypus reveals unique signatures of evolution.</title>
        <authorList>
            <person name="Warren W.C."/>
            <person name="Hillier L.W."/>
            <person name="Marshall Graves J.A."/>
            <person name="Birney E."/>
            <person name="Ponting C.P."/>
            <person name="Grutzner F."/>
            <person name="Belov K."/>
            <person name="Miller W."/>
            <person name="Clarke L."/>
            <person name="Chinwalla A.T."/>
            <person name="Yang S.P."/>
            <person name="Heger A."/>
            <person name="Locke D.P."/>
            <person name="Miethke P."/>
            <person name="Waters P.D."/>
            <person name="Veyrunes F."/>
            <person name="Fulton L."/>
            <person name="Fulton B."/>
            <person name="Graves T."/>
            <person name="Wallis J."/>
            <person name="Puente X.S."/>
            <person name="Lopez-Otin C."/>
            <person name="Ordonez G.R."/>
            <person name="Eichler E.E."/>
            <person name="Chen L."/>
            <person name="Cheng Z."/>
            <person name="Deakin J.E."/>
            <person name="Alsop A."/>
            <person name="Thompson K."/>
            <person name="Kirby P."/>
            <person name="Papenfuss A.T."/>
            <person name="Wakefield M.J."/>
            <person name="Olender T."/>
            <person name="Lancet D."/>
            <person name="Huttley G.A."/>
            <person name="Smit A.F."/>
            <person name="Pask A."/>
            <person name="Temple-Smith P."/>
            <person name="Batzer M.A."/>
            <person name="Walker J.A."/>
            <person name="Konkel M.K."/>
            <person name="Harris R.S."/>
            <person name="Whittington C.M."/>
            <person name="Wong E.S."/>
            <person name="Gemmell N.J."/>
            <person name="Buschiazzo E."/>
            <person name="Vargas Jentzsch I.M."/>
            <person name="Merkel A."/>
            <person name="Schmitz J."/>
            <person name="Zemann A."/>
            <person name="Churakov G."/>
            <person name="Kriegs J.O."/>
            <person name="Brosius J."/>
            <person name="Murchison E.P."/>
            <person name="Sachidanandam R."/>
            <person name="Smith C."/>
            <person name="Hannon G.J."/>
            <person name="Tsend-Ayush E."/>
            <person name="McMillan D."/>
            <person name="Attenborough R."/>
            <person name="Rens W."/>
            <person name="Ferguson-Smith M."/>
            <person name="Lefevre C.M."/>
            <person name="Sharp J.A."/>
            <person name="Nicholas K.R."/>
            <person name="Ray D.A."/>
            <person name="Kube M."/>
            <person name="Reinhardt R."/>
            <person name="Pringle T.H."/>
            <person name="Taylor J."/>
            <person name="Jones R.C."/>
            <person name="Nixon B."/>
            <person name="Dacheux J.L."/>
            <person name="Niwa H."/>
            <person name="Sekita Y."/>
            <person name="Huang X."/>
            <person name="Stark A."/>
            <person name="Kheradpour P."/>
            <person name="Kellis M."/>
            <person name="Flicek P."/>
            <person name="Chen Y."/>
            <person name="Webber C."/>
            <person name="Hardison R."/>
            <person name="Nelson J."/>
            <person name="Hallsworth-Pepin K."/>
            <person name="Delehaunty K."/>
            <person name="Markovic C."/>
            <person name="Minx P."/>
            <person name="Feng Y."/>
            <person name="Kremitzki C."/>
            <person name="Mitreva M."/>
            <person name="Glasscock J."/>
            <person name="Wylie T."/>
            <person name="Wohldmann P."/>
            <person name="Thiru P."/>
            <person name="Nhan M.N."/>
            <person name="Pohl C.S."/>
            <person name="Smith S.M."/>
            <person name="Hou S."/>
            <person name="Nefedov M."/>
            <person name="de Jong P.J."/>
            <person name="Renfree M.B."/>
            <person name="Mardis E.R."/>
            <person name="Wilson R.K."/>
        </authorList>
    </citation>
    <scope>NUCLEOTIDE SEQUENCE [LARGE SCALE GENOMIC DNA]</scope>
    <source>
        <strain evidence="15 16">Glennie</strain>
    </source>
</reference>
<dbReference type="InParanoid" id="F6WXG9"/>
<keyword evidence="9" id="KW-0206">Cytoskeleton</keyword>
<name>F6WXG9_ORNAN</name>
<dbReference type="PANTHER" id="PTHR31167:SF3">
    <property type="entry name" value="SPINDLE AND CENTRIOLE-ASSOCIATED PROTEIN 1"/>
    <property type="match status" value="1"/>
</dbReference>
<evidence type="ECO:0000256" key="12">
    <source>
        <dbReference type="SAM" id="Coils"/>
    </source>
</evidence>
<feature type="region of interest" description="Disordered" evidence="13">
    <location>
        <begin position="669"/>
        <end position="688"/>
    </location>
</feature>
<dbReference type="STRING" id="9258.ENSOANP00000023633"/>
<dbReference type="InterPro" id="IPR031387">
    <property type="entry name" value="SPICE1"/>
</dbReference>
<feature type="coiled-coil region" evidence="12">
    <location>
        <begin position="548"/>
        <end position="596"/>
    </location>
</feature>
<proteinExistence type="predicted"/>
<evidence type="ECO:0000256" key="8">
    <source>
        <dbReference type="ARBA" id="ARBA00023054"/>
    </source>
</evidence>
<dbReference type="GO" id="GO:0005814">
    <property type="term" value="C:centriole"/>
    <property type="evidence" value="ECO:0000318"/>
    <property type="project" value="GO_Central"/>
</dbReference>
<feature type="compositionally biased region" description="Polar residues" evidence="13">
    <location>
        <begin position="954"/>
        <end position="969"/>
    </location>
</feature>
<dbReference type="GO" id="GO:0005819">
    <property type="term" value="C:spindle"/>
    <property type="evidence" value="ECO:0000318"/>
    <property type="project" value="GO_Central"/>
</dbReference>
<evidence type="ECO:0000256" key="4">
    <source>
        <dbReference type="ARBA" id="ARBA00018313"/>
    </source>
</evidence>
<feature type="compositionally biased region" description="Basic and acidic residues" evidence="13">
    <location>
        <begin position="744"/>
        <end position="758"/>
    </location>
</feature>
<keyword evidence="6" id="KW-0132">Cell division</keyword>
<feature type="region of interest" description="Disordered" evidence="13">
    <location>
        <begin position="703"/>
        <end position="822"/>
    </location>
</feature>
<dbReference type="HOGENOM" id="CLU_016571_0_0_1"/>
<gene>
    <name evidence="15" type="primary">SPICE1</name>
</gene>
<evidence type="ECO:0000256" key="2">
    <source>
        <dbReference type="ARBA" id="ARBA00004186"/>
    </source>
</evidence>
<dbReference type="Pfam" id="PF15678">
    <property type="entry name" value="SPICE"/>
    <property type="match status" value="1"/>
</dbReference>
<evidence type="ECO:0000256" key="1">
    <source>
        <dbReference type="ARBA" id="ARBA00004114"/>
    </source>
</evidence>
<sequence length="1018" mass="108963">MPSLLSLLVLFIIIIINGFDSARVSPAPSGPPRRRTTSLRLGSEWARLGVGSARLGSARLDSTRLGVGSARSRLGSESVRLGSARLGVGSARGRLGSEGRKRRAGLGNPGNGPEVALTAAAAAAAAGRAALEAPRFELPLSPTSLPCLPRLRLSRLLSRPPSSGMSFVKGSRPCGPRAGGRKAVKVKRKKPSLRQEWDSTVSDLSVHRATPEDLVRRHELHKSRNRALVHWELQEKALKRKQRKQKQDTPDLGNRRLVLMREILSDQYQMHEVLERSDQAMAVAKNLFGDAPRRRTGFPNVTMAPACLGNPHPSNLNEAAGNSQAASGGGVQGDDEGTIVSFGEGSESEQDGSLSFQSSANAARLLRHLKEENSAFVSQLWRDAQLKNESRSPAAADAAATPSAAACPSLERTAALNGTNVVQRVRSRLQVEEPAQSPDSASVVRRVLNLNPRKQKKTSVQGKRNPGSHAPSKQKSDSPSWRPLSCDPSSGPPHGPDVLKLLTQEVQREMEDYERLTGREVQAGPESHGLSGFTLSLVSALCRLVRYLKESEIRLQEEVESRRRLEGTLKSHRELIDALSAELLLLREESATLQVRLPQPTAMAEKRLPSLTRASEDLAGAGSGRGPCPVPGRVAGLESTEPRPEALASLPGASEPMVFRGEGRLELAQREPPTHPPQWPNSDESIGPTSQLLTAHMCEPAVMLTPPRQSGGLEFSPPWDVQRGNTPAHPTLWNPPTAESAGPTRDERMPPSEIETQHLSEGSRVYPTQSGQASFGKGGPERPPHSPLISPSQSHRGPHFRPQPPGEPGLTGSTPVSRIGPLPQAVGDVLQSQDLVDRIAELTLQNSALRAQLGQWRGPCGEPGNSAREPVTVESAVGNGESRAAATLEERIAELNRQSTEARGKLLRLIEQQRLGPLSPGPSLGDVPLPSPLVAWTAGGKRTIEVCIPGMESAETSAGETPSPGSGTTARRVSRAPSSACSSASPLSGTGKFTPWTPKTKVGKPKEEGWFALSTHVT</sequence>
<feature type="compositionally biased region" description="Low complexity" evidence="13">
    <location>
        <begin position="975"/>
        <end position="988"/>
    </location>
</feature>
<keyword evidence="14" id="KW-0732">Signal</keyword>
<dbReference type="GO" id="GO:0005813">
    <property type="term" value="C:centrosome"/>
    <property type="evidence" value="ECO:0000318"/>
    <property type="project" value="GO_Central"/>
</dbReference>
<dbReference type="AlphaFoldDB" id="F6WXG9"/>
<evidence type="ECO:0000256" key="13">
    <source>
        <dbReference type="SAM" id="MobiDB-lite"/>
    </source>
</evidence>
<dbReference type="GO" id="GO:0046599">
    <property type="term" value="P:regulation of centriole replication"/>
    <property type="evidence" value="ECO:0000318"/>
    <property type="project" value="GO_Central"/>
</dbReference>
<organism evidence="15 16">
    <name type="scientific">Ornithorhynchus anatinus</name>
    <name type="common">Duckbill platypus</name>
    <dbReference type="NCBI Taxonomy" id="9258"/>
    <lineage>
        <taxon>Eukaryota</taxon>
        <taxon>Metazoa</taxon>
        <taxon>Chordata</taxon>
        <taxon>Craniata</taxon>
        <taxon>Vertebrata</taxon>
        <taxon>Euteleostomi</taxon>
        <taxon>Mammalia</taxon>
        <taxon>Monotremata</taxon>
        <taxon>Ornithorhynchidae</taxon>
        <taxon>Ornithorhynchus</taxon>
    </lineage>
</organism>
<comment type="subunit">
    <text evidence="3">Interacts with CEP120.</text>
</comment>
<keyword evidence="10" id="KW-0131">Cell cycle</keyword>
<feature type="region of interest" description="Disordered" evidence="13">
    <location>
        <begin position="617"/>
        <end position="656"/>
    </location>
</feature>
<dbReference type="eggNOG" id="ENOG502QQ0H">
    <property type="taxonomic scope" value="Eukaryota"/>
</dbReference>
<evidence type="ECO:0000313" key="16">
    <source>
        <dbReference type="Proteomes" id="UP000002279"/>
    </source>
</evidence>
<keyword evidence="8 12" id="KW-0175">Coiled coil</keyword>
<keyword evidence="5" id="KW-0963">Cytoplasm</keyword>
<feature type="region of interest" description="Disordered" evidence="13">
    <location>
        <begin position="430"/>
        <end position="498"/>
    </location>
</feature>
<dbReference type="Proteomes" id="UP000002279">
    <property type="component" value="Chromosome 11"/>
</dbReference>
<dbReference type="Ensembl" id="ENSOANT00000023637.3">
    <property type="protein sequence ID" value="ENSOANP00000023633.2"/>
    <property type="gene ID" value="ENSOANG00000015013.3"/>
</dbReference>
<dbReference type="OMA" id="REQSPKH"/>
<feature type="region of interest" description="Disordered" evidence="13">
    <location>
        <begin position="90"/>
        <end position="111"/>
    </location>
</feature>
<evidence type="ECO:0000256" key="6">
    <source>
        <dbReference type="ARBA" id="ARBA00022618"/>
    </source>
</evidence>
<feature type="region of interest" description="Disordered" evidence="13">
    <location>
        <begin position="160"/>
        <end position="181"/>
    </location>
</feature>
<accession>F6WXG9</accession>
<reference evidence="15" key="3">
    <citation type="submission" date="2025-09" db="UniProtKB">
        <authorList>
            <consortium name="Ensembl"/>
        </authorList>
    </citation>
    <scope>IDENTIFICATION</scope>
    <source>
        <strain evidence="15">Glennie</strain>
    </source>
</reference>
<evidence type="ECO:0000313" key="15">
    <source>
        <dbReference type="Ensembl" id="ENSOANP00000023633.2"/>
    </source>
</evidence>
<evidence type="ECO:0000256" key="14">
    <source>
        <dbReference type="SAM" id="SignalP"/>
    </source>
</evidence>
<evidence type="ECO:0000256" key="3">
    <source>
        <dbReference type="ARBA" id="ARBA00011745"/>
    </source>
</evidence>
<reference evidence="15" key="2">
    <citation type="submission" date="2025-08" db="UniProtKB">
        <authorList>
            <consortium name="Ensembl"/>
        </authorList>
    </citation>
    <scope>IDENTIFICATION</scope>
    <source>
        <strain evidence="15">Glennie</strain>
    </source>
</reference>
<keyword evidence="7" id="KW-0498">Mitosis</keyword>
<feature type="region of interest" description="Disordered" evidence="13">
    <location>
        <begin position="952"/>
        <end position="1018"/>
    </location>
</feature>
<feature type="signal peptide" evidence="14">
    <location>
        <begin position="1"/>
        <end position="18"/>
    </location>
</feature>
<dbReference type="FunCoup" id="F6WXG9">
    <property type="interactions" value="1000"/>
</dbReference>
<dbReference type="GeneTree" id="ENSGT00390000006207"/>
<dbReference type="PANTHER" id="PTHR31167">
    <property type="entry name" value="SPINDLE AND CENTRIOLE ASSOCIATED PROTEIN 1 SPICE1"/>
    <property type="match status" value="1"/>
</dbReference>
<comment type="subcellular location">
    <subcellularLocation>
        <location evidence="1">Cytoplasm</location>
        <location evidence="1">Cytoskeleton</location>
        <location evidence="1">Microtubule organizing center</location>
        <location evidence="1">Centrosome</location>
        <location evidence="1">Centriole</location>
    </subcellularLocation>
    <subcellularLocation>
        <location evidence="2">Cytoplasm</location>
        <location evidence="2">Cytoskeleton</location>
        <location evidence="2">Spindle</location>
    </subcellularLocation>
</comment>
<feature type="region of interest" description="Disordered" evidence="13">
    <location>
        <begin position="312"/>
        <end position="355"/>
    </location>
</feature>
<evidence type="ECO:0000256" key="9">
    <source>
        <dbReference type="ARBA" id="ARBA00023212"/>
    </source>
</evidence>
<feature type="chain" id="PRO_5028094371" description="Spindle and centriole-associated protein 1" evidence="14">
    <location>
        <begin position="19"/>
        <end position="1018"/>
    </location>
</feature>
<dbReference type="Bgee" id="ENSOANG00000015013">
    <property type="expression patterns" value="Expressed in testis and 7 other cell types or tissues"/>
</dbReference>
<dbReference type="GO" id="GO:0090307">
    <property type="term" value="P:mitotic spindle assembly"/>
    <property type="evidence" value="ECO:0000318"/>
    <property type="project" value="GO_Central"/>
</dbReference>
<keyword evidence="16" id="KW-1185">Reference proteome</keyword>
<evidence type="ECO:0000256" key="11">
    <source>
        <dbReference type="ARBA" id="ARBA00030722"/>
    </source>
</evidence>
<protein>
    <recommendedName>
        <fullName evidence="4">Spindle and centriole-associated protein 1</fullName>
    </recommendedName>
    <alternativeName>
        <fullName evidence="11">Coiled-coil domain-containing protein 52</fullName>
    </alternativeName>
</protein>
<feature type="coiled-coil region" evidence="12">
    <location>
        <begin position="885"/>
        <end position="912"/>
    </location>
</feature>
<dbReference type="GO" id="GO:0051310">
    <property type="term" value="P:metaphase chromosome alignment"/>
    <property type="evidence" value="ECO:0000318"/>
    <property type="project" value="GO_Central"/>
</dbReference>
<evidence type="ECO:0000256" key="7">
    <source>
        <dbReference type="ARBA" id="ARBA00022776"/>
    </source>
</evidence>
<dbReference type="GO" id="GO:0051301">
    <property type="term" value="P:cell division"/>
    <property type="evidence" value="ECO:0007669"/>
    <property type="project" value="UniProtKB-KW"/>
</dbReference>